<organism evidence="3 4">
    <name type="scientific">Rubinisphaera italica</name>
    <dbReference type="NCBI Taxonomy" id="2527969"/>
    <lineage>
        <taxon>Bacteria</taxon>
        <taxon>Pseudomonadati</taxon>
        <taxon>Planctomycetota</taxon>
        <taxon>Planctomycetia</taxon>
        <taxon>Planctomycetales</taxon>
        <taxon>Planctomycetaceae</taxon>
        <taxon>Rubinisphaera</taxon>
    </lineage>
</organism>
<evidence type="ECO:0000313" key="3">
    <source>
        <dbReference type="EMBL" id="TWT59779.1"/>
    </source>
</evidence>
<feature type="coiled-coil region" evidence="1">
    <location>
        <begin position="501"/>
        <end position="566"/>
    </location>
</feature>
<evidence type="ECO:0000313" key="4">
    <source>
        <dbReference type="Proteomes" id="UP000316095"/>
    </source>
</evidence>
<keyword evidence="1" id="KW-0175">Coiled coil</keyword>
<accession>A0A5C5XAU3</accession>
<comment type="caution">
    <text evidence="3">The sequence shown here is derived from an EMBL/GenBank/DDBJ whole genome shotgun (WGS) entry which is preliminary data.</text>
</comment>
<evidence type="ECO:0000256" key="2">
    <source>
        <dbReference type="SAM" id="Phobius"/>
    </source>
</evidence>
<gene>
    <name evidence="3" type="ORF">Pan54_04890</name>
</gene>
<feature type="transmembrane region" description="Helical" evidence="2">
    <location>
        <begin position="257"/>
        <end position="279"/>
    </location>
</feature>
<dbReference type="GO" id="GO:0004222">
    <property type="term" value="F:metalloendopeptidase activity"/>
    <property type="evidence" value="ECO:0007669"/>
    <property type="project" value="InterPro"/>
</dbReference>
<feature type="transmembrane region" description="Helical" evidence="2">
    <location>
        <begin position="153"/>
        <end position="179"/>
    </location>
</feature>
<dbReference type="Proteomes" id="UP000316095">
    <property type="component" value="Unassembled WGS sequence"/>
</dbReference>
<keyword evidence="2" id="KW-0812">Transmembrane</keyword>
<dbReference type="Gene3D" id="2.40.30.170">
    <property type="match status" value="1"/>
</dbReference>
<reference evidence="3 4" key="1">
    <citation type="submission" date="2019-02" db="EMBL/GenBank/DDBJ databases">
        <title>Deep-cultivation of Planctomycetes and their phenomic and genomic characterization uncovers novel biology.</title>
        <authorList>
            <person name="Wiegand S."/>
            <person name="Jogler M."/>
            <person name="Boedeker C."/>
            <person name="Pinto D."/>
            <person name="Vollmers J."/>
            <person name="Rivas-Marin E."/>
            <person name="Kohn T."/>
            <person name="Peeters S.H."/>
            <person name="Heuer A."/>
            <person name="Rast P."/>
            <person name="Oberbeckmann S."/>
            <person name="Bunk B."/>
            <person name="Jeske O."/>
            <person name="Meyerdierks A."/>
            <person name="Storesund J.E."/>
            <person name="Kallscheuer N."/>
            <person name="Luecker S."/>
            <person name="Lage O.M."/>
            <person name="Pohl T."/>
            <person name="Merkel B.J."/>
            <person name="Hornburger P."/>
            <person name="Mueller R.-W."/>
            <person name="Bruemmer F."/>
            <person name="Labrenz M."/>
            <person name="Spormann A.M."/>
            <person name="Op Den Camp H."/>
            <person name="Overmann J."/>
            <person name="Amann R."/>
            <person name="Jetten M.S.M."/>
            <person name="Mascher T."/>
            <person name="Medema M.H."/>
            <person name="Devos D.P."/>
            <person name="Kaster A.-K."/>
            <person name="Ovreas L."/>
            <person name="Rohde M."/>
            <person name="Galperin M.Y."/>
            <person name="Jogler C."/>
        </authorList>
    </citation>
    <scope>NUCLEOTIDE SEQUENCE [LARGE SCALE GENOMIC DNA]</scope>
    <source>
        <strain evidence="3 4">Pan54</strain>
    </source>
</reference>
<dbReference type="AlphaFoldDB" id="A0A5C5XAU3"/>
<feature type="transmembrane region" description="Helical" evidence="2">
    <location>
        <begin position="396"/>
        <end position="414"/>
    </location>
</feature>
<dbReference type="GO" id="GO:0016020">
    <property type="term" value="C:membrane"/>
    <property type="evidence" value="ECO:0007669"/>
    <property type="project" value="InterPro"/>
</dbReference>
<keyword evidence="2" id="KW-1133">Transmembrane helix</keyword>
<feature type="transmembrane region" description="Helical" evidence="2">
    <location>
        <begin position="285"/>
        <end position="304"/>
    </location>
</feature>
<dbReference type="GO" id="GO:0031293">
    <property type="term" value="P:membrane protein intracellular domain proteolysis"/>
    <property type="evidence" value="ECO:0007669"/>
    <property type="project" value="TreeGrafter"/>
</dbReference>
<keyword evidence="2" id="KW-0472">Membrane</keyword>
<dbReference type="GO" id="GO:0005737">
    <property type="term" value="C:cytoplasm"/>
    <property type="evidence" value="ECO:0007669"/>
    <property type="project" value="TreeGrafter"/>
</dbReference>
<keyword evidence="4" id="KW-1185">Reference proteome</keyword>
<sequence>MAMEAVITTIEHRPLGLRMRPDLRSERQAQQGQVWWVVKDPLSLKYFRLREEQYAALNLLDGETSLEKIREILSLQFPAIAISHHQLQSLCLMFHRSGLVLADGFGQAHPLLKRKRTQQRRILASKFMSLLWIKLPGFDPDHYLSRLAPKLSWLFHPVSVVLSLVWILAALFLVLNHFAVFQAKLPSYEEFFSAGNLLWLMAGLAITKVFHELGHAIACKHFGGECHNIGIMLLVFTPCLYCDTSDSWMLANKWKRAAIGAAGMYVELIIAAGCVFVWWNTQPGLIHYLCLSMVTVSSISTLIFNSNPLLRYDGYYILSDLMEVPNLSSRAQSVLVGVLEHIFLNLPSKLKQVIPRQHRTLFVTYAIAAPIYRWFVVIVILWFLAELFEPWGLKSIGYVLISMSVAGMILTPAWKVFQYFRTPGKFANMRKFRVTIASFSALLVLSLIALIPVPQRIFTSVVLQPRDAERVYVSVPGSIFELAVEPGDRVARGTVLAELKNPEIENELVRLRGQLERVRQQLKNLQRQQSDDASAVQSLPQVQETLTSLTDRVAQLESEQSRLKLTASRSGIIIAGPAIPSMEYRSNDLPVFSGTPFQPKNKGAWLETGTLFCLIGEASQYSAILLIDQTEIDRVRRDQRVDIRVAEYPARSWRGRIRDLSTNRIEFAPRETSIKTGGTLQTETNADGLERPLNSTYEARVPLEISDESILPGFRGTAKIHIGSQPLGKAWWRTLVTLFRFG</sequence>
<dbReference type="PANTHER" id="PTHR13325">
    <property type="entry name" value="PROTEASE M50 MEMBRANE-BOUND TRANSCRIPTION FACTOR SITE 2 PROTEASE"/>
    <property type="match status" value="1"/>
</dbReference>
<feature type="transmembrane region" description="Helical" evidence="2">
    <location>
        <begin position="361"/>
        <end position="384"/>
    </location>
</feature>
<protein>
    <submittedName>
        <fullName evidence="3">HlyD family secretion protein</fullName>
    </submittedName>
</protein>
<dbReference type="Gene3D" id="2.40.50.100">
    <property type="match status" value="1"/>
</dbReference>
<evidence type="ECO:0000256" key="1">
    <source>
        <dbReference type="SAM" id="Coils"/>
    </source>
</evidence>
<proteinExistence type="predicted"/>
<dbReference type="InterPro" id="IPR001193">
    <property type="entry name" value="MBTPS2"/>
</dbReference>
<dbReference type="PANTHER" id="PTHR13325:SF3">
    <property type="entry name" value="MEMBRANE-BOUND TRANSCRIPTION FACTOR SITE-2 PROTEASE"/>
    <property type="match status" value="1"/>
</dbReference>
<dbReference type="EMBL" id="SJPG01000001">
    <property type="protein sequence ID" value="TWT59779.1"/>
    <property type="molecule type" value="Genomic_DNA"/>
</dbReference>
<feature type="transmembrane region" description="Helical" evidence="2">
    <location>
        <begin position="434"/>
        <end position="453"/>
    </location>
</feature>
<name>A0A5C5XAU3_9PLAN</name>